<organism evidence="3 4">
    <name type="scientific">Algoriphagus iocasae</name>
    <dbReference type="NCBI Taxonomy" id="1836499"/>
    <lineage>
        <taxon>Bacteria</taxon>
        <taxon>Pseudomonadati</taxon>
        <taxon>Bacteroidota</taxon>
        <taxon>Cytophagia</taxon>
        <taxon>Cytophagales</taxon>
        <taxon>Cyclobacteriaceae</taxon>
        <taxon>Algoriphagus</taxon>
    </lineage>
</organism>
<dbReference type="InterPro" id="IPR036365">
    <property type="entry name" value="PGBD-like_sf"/>
</dbReference>
<keyword evidence="4" id="KW-1185">Reference proteome</keyword>
<dbReference type="InterPro" id="IPR002477">
    <property type="entry name" value="Peptidoglycan-bd-like"/>
</dbReference>
<dbReference type="Gene3D" id="1.10.101.10">
    <property type="entry name" value="PGBD-like superfamily/PGBD"/>
    <property type="match status" value="1"/>
</dbReference>
<evidence type="ECO:0000259" key="1">
    <source>
        <dbReference type="Pfam" id="PF01471"/>
    </source>
</evidence>
<accession>A0A841MN07</accession>
<gene>
    <name evidence="3" type="ORF">FHS59_003946</name>
</gene>
<comment type="caution">
    <text evidence="3">The sequence shown here is derived from an EMBL/GenBank/DDBJ whole genome shotgun (WGS) entry which is preliminary data.</text>
</comment>
<dbReference type="SUPFAM" id="SSF47090">
    <property type="entry name" value="PGBD-like"/>
    <property type="match status" value="1"/>
</dbReference>
<dbReference type="InterPro" id="IPR036366">
    <property type="entry name" value="PGBDSf"/>
</dbReference>
<dbReference type="Proteomes" id="UP000588604">
    <property type="component" value="Unassembled WGS sequence"/>
</dbReference>
<dbReference type="AlphaFoldDB" id="A0A841MN07"/>
<dbReference type="EMBL" id="JACIJO010000003">
    <property type="protein sequence ID" value="MBB6328303.1"/>
    <property type="molecule type" value="Genomic_DNA"/>
</dbReference>
<protein>
    <submittedName>
        <fullName evidence="3">Uncharacterized protein</fullName>
    </submittedName>
</protein>
<feature type="domain" description="Peptidoglycan binding-like" evidence="1">
    <location>
        <begin position="9"/>
        <end position="64"/>
    </location>
</feature>
<feature type="domain" description="N-acetylmuramidase" evidence="2">
    <location>
        <begin position="95"/>
        <end position="272"/>
    </location>
</feature>
<dbReference type="InterPro" id="IPR024408">
    <property type="entry name" value="Muramidase"/>
</dbReference>
<dbReference type="Pfam" id="PF01471">
    <property type="entry name" value="PG_binding_1"/>
    <property type="match status" value="1"/>
</dbReference>
<dbReference type="Pfam" id="PF11860">
    <property type="entry name" value="Muramidase"/>
    <property type="match status" value="1"/>
</dbReference>
<evidence type="ECO:0000313" key="3">
    <source>
        <dbReference type="EMBL" id="MBB6328303.1"/>
    </source>
</evidence>
<dbReference type="RefSeq" id="WP_184497176.1">
    <property type="nucleotide sequence ID" value="NZ_JACIJO010000003.1"/>
</dbReference>
<sequence>MQYIKYKSRGSSVSFLQEILGKLGYTVSSSGYFDLATDQAVKDFQGKHHLVVDGEVGIKTWTILLDVAKPFLAFGDKFLGEQDLINFSKDYSLELGVVKAVNEVESSGKGFLINGKPKILFEGHVFWQQLKERGFDPLSFSKPENENILYKSWTKKHYSSGTKEYERLEKAMEIGTDPKIKEAALASASWGCFQIMGYHAIPLGYGSVSNFVDQMYLHERNHLEAFGKYIKKYGCLKHLQVKDWAKFARCYNGSGFAQNKYDIKLAAAFDKFSS</sequence>
<name>A0A841MN07_9BACT</name>
<evidence type="ECO:0000259" key="2">
    <source>
        <dbReference type="Pfam" id="PF11860"/>
    </source>
</evidence>
<reference evidence="3 4" key="1">
    <citation type="submission" date="2020-08" db="EMBL/GenBank/DDBJ databases">
        <title>Genomic Encyclopedia of Type Strains, Phase IV (KMG-IV): sequencing the most valuable type-strain genomes for metagenomic binning, comparative biology and taxonomic classification.</title>
        <authorList>
            <person name="Goeker M."/>
        </authorList>
    </citation>
    <scope>NUCLEOTIDE SEQUENCE [LARGE SCALE GENOMIC DNA]</scope>
    <source>
        <strain evidence="3 4">DSM 102044</strain>
    </source>
</reference>
<evidence type="ECO:0000313" key="4">
    <source>
        <dbReference type="Proteomes" id="UP000588604"/>
    </source>
</evidence>
<proteinExistence type="predicted"/>